<dbReference type="HOGENOM" id="CLU_2750886_0_0_0"/>
<protein>
    <submittedName>
        <fullName evidence="1">Uncharacterized protein</fullName>
    </submittedName>
</protein>
<sequence length="70" mass="7709">MELKPFFDLGDRKENQIANSQRVCRFQKGSKVGYVDLVAAIKCCTLIELKVDVADYAIASPTILPVVHAA</sequence>
<dbReference type="Proteomes" id="UP000000925">
    <property type="component" value="Chromosome"/>
</dbReference>
<proteinExistence type="predicted"/>
<evidence type="ECO:0000313" key="2">
    <source>
        <dbReference type="Proteomes" id="UP000000925"/>
    </source>
</evidence>
<reference evidence="1 2" key="1">
    <citation type="journal article" date="2010" name="Stand. Genomic Sci.">
        <title>Complete genome sequence of Coraliomargarita akajimensis type strain (04OKA010-24).</title>
        <authorList>
            <person name="Mavromatis K."/>
            <person name="Abt B."/>
            <person name="Brambilla E."/>
            <person name="Lapidus A."/>
            <person name="Copeland A."/>
            <person name="Deshpande S."/>
            <person name="Nolan M."/>
            <person name="Lucas S."/>
            <person name="Tice H."/>
            <person name="Cheng J.F."/>
            <person name="Han C."/>
            <person name="Detter J.C."/>
            <person name="Woyke T."/>
            <person name="Goodwin L."/>
            <person name="Pitluck S."/>
            <person name="Held B."/>
            <person name="Brettin T."/>
            <person name="Tapia R."/>
            <person name="Ivanova N."/>
            <person name="Mikhailova N."/>
            <person name="Pati A."/>
            <person name="Liolios K."/>
            <person name="Chen A."/>
            <person name="Palaniappan K."/>
            <person name="Land M."/>
            <person name="Hauser L."/>
            <person name="Chang Y.J."/>
            <person name="Jeffries C.D."/>
            <person name="Rohde M."/>
            <person name="Goker M."/>
            <person name="Bristow J."/>
            <person name="Eisen J.A."/>
            <person name="Markowitz V."/>
            <person name="Hugenholtz P."/>
            <person name="Klenk H.P."/>
            <person name="Kyrpides N.C."/>
        </authorList>
    </citation>
    <scope>NUCLEOTIDE SEQUENCE [LARGE SCALE GENOMIC DNA]</scope>
    <source>
        <strain evidence="2">DSM 45221 / IAM 15411 / JCM 23193 / KCTC 12865</strain>
    </source>
</reference>
<evidence type="ECO:0000313" key="1">
    <source>
        <dbReference type="EMBL" id="ADE53943.1"/>
    </source>
</evidence>
<gene>
    <name evidence="1" type="ordered locus">Caka_0921</name>
</gene>
<keyword evidence="2" id="KW-1185">Reference proteome</keyword>
<name>D5EQV0_CORAD</name>
<accession>D5EQV0</accession>
<dbReference type="AlphaFoldDB" id="D5EQV0"/>
<dbReference type="EMBL" id="CP001998">
    <property type="protein sequence ID" value="ADE53943.1"/>
    <property type="molecule type" value="Genomic_DNA"/>
</dbReference>
<organism evidence="1 2">
    <name type="scientific">Coraliomargarita akajimensis (strain DSM 45221 / IAM 15411 / JCM 23193 / KCTC 12865 / 04OKA010-24)</name>
    <dbReference type="NCBI Taxonomy" id="583355"/>
    <lineage>
        <taxon>Bacteria</taxon>
        <taxon>Pseudomonadati</taxon>
        <taxon>Verrucomicrobiota</taxon>
        <taxon>Opitutia</taxon>
        <taxon>Puniceicoccales</taxon>
        <taxon>Coraliomargaritaceae</taxon>
        <taxon>Coraliomargarita</taxon>
    </lineage>
</organism>
<dbReference type="KEGG" id="caa:Caka_0921"/>